<evidence type="ECO:0000256" key="1">
    <source>
        <dbReference type="SAM" id="MobiDB-lite"/>
    </source>
</evidence>
<keyword evidence="2" id="KW-0732">Signal</keyword>
<feature type="region of interest" description="Disordered" evidence="1">
    <location>
        <begin position="491"/>
        <end position="552"/>
    </location>
</feature>
<evidence type="ECO:0000313" key="5">
    <source>
        <dbReference type="Proteomes" id="UP000322225"/>
    </source>
</evidence>
<evidence type="ECO:0000256" key="2">
    <source>
        <dbReference type="SAM" id="SignalP"/>
    </source>
</evidence>
<dbReference type="RefSeq" id="XP_031861344.2">
    <property type="nucleotide sequence ID" value="XM_032004479.2"/>
</dbReference>
<feature type="domain" description="SEC7" evidence="3">
    <location>
        <begin position="656"/>
        <end position="852"/>
    </location>
</feature>
<dbReference type="InterPro" id="IPR016024">
    <property type="entry name" value="ARM-type_fold"/>
</dbReference>
<feature type="compositionally biased region" description="Polar residues" evidence="1">
    <location>
        <begin position="521"/>
        <end position="543"/>
    </location>
</feature>
<dbReference type="GO" id="GO:0005085">
    <property type="term" value="F:guanyl-nucleotide exchange factor activity"/>
    <property type="evidence" value="ECO:0007669"/>
    <property type="project" value="InterPro"/>
</dbReference>
<organism evidence="4 5">
    <name type="scientific">Kwoniella shandongensis</name>
    <dbReference type="NCBI Taxonomy" id="1734106"/>
    <lineage>
        <taxon>Eukaryota</taxon>
        <taxon>Fungi</taxon>
        <taxon>Dikarya</taxon>
        <taxon>Basidiomycota</taxon>
        <taxon>Agaricomycotina</taxon>
        <taxon>Tremellomycetes</taxon>
        <taxon>Tremellales</taxon>
        <taxon>Cryptococcaceae</taxon>
        <taxon>Kwoniella</taxon>
    </lineage>
</organism>
<dbReference type="SUPFAM" id="SSF48425">
    <property type="entry name" value="Sec7 domain"/>
    <property type="match status" value="1"/>
</dbReference>
<dbReference type="SMART" id="SM00222">
    <property type="entry name" value="Sec7"/>
    <property type="match status" value="1"/>
</dbReference>
<reference evidence="4" key="1">
    <citation type="submission" date="2017-08" db="EMBL/GenBank/DDBJ databases">
        <authorList>
            <person name="Cuomo C."/>
            <person name="Billmyre B."/>
            <person name="Heitman J."/>
        </authorList>
    </citation>
    <scope>NUCLEOTIDE SEQUENCE</scope>
    <source>
        <strain evidence="4">CBS 12478</strain>
    </source>
</reference>
<reference evidence="4" key="2">
    <citation type="submission" date="2024-01" db="EMBL/GenBank/DDBJ databases">
        <title>Comparative genomics of Cryptococcus and Kwoniella reveals pathogenesis evolution and contrasting modes of karyotype evolution via chromosome fusion or intercentromeric recombination.</title>
        <authorList>
            <person name="Coelho M.A."/>
            <person name="David-Palma M."/>
            <person name="Shea T."/>
            <person name="Bowers K."/>
            <person name="McGinley-Smith S."/>
            <person name="Mohammad A.W."/>
            <person name="Gnirke A."/>
            <person name="Yurkov A.M."/>
            <person name="Nowrousian M."/>
            <person name="Sun S."/>
            <person name="Cuomo C.A."/>
            <person name="Heitman J."/>
        </authorList>
    </citation>
    <scope>NUCLEOTIDE SEQUENCE</scope>
    <source>
        <strain evidence="4">CBS 12478</strain>
    </source>
</reference>
<dbReference type="GeneID" id="43588614"/>
<feature type="compositionally biased region" description="Basic and acidic residues" evidence="1">
    <location>
        <begin position="319"/>
        <end position="336"/>
    </location>
</feature>
<dbReference type="EMBL" id="CP144054">
    <property type="protein sequence ID" value="WWD17921.1"/>
    <property type="molecule type" value="Genomic_DNA"/>
</dbReference>
<dbReference type="PANTHER" id="PTHR10663:SF388">
    <property type="entry name" value="GOLGI-SPECIFIC BREFELDIN A-RESISTANCE GUANINE NUCLEOTIDE EXCHANGE FACTOR 1"/>
    <property type="match status" value="1"/>
</dbReference>
<dbReference type="Pfam" id="PF12783">
    <property type="entry name" value="Sec7-like_HUS"/>
    <property type="match status" value="1"/>
</dbReference>
<dbReference type="KEGG" id="ksn:43588614"/>
<feature type="region of interest" description="Disordered" evidence="1">
    <location>
        <begin position="319"/>
        <end position="349"/>
    </location>
</feature>
<dbReference type="Gene3D" id="1.10.220.20">
    <property type="match status" value="1"/>
</dbReference>
<feature type="compositionally biased region" description="Polar residues" evidence="1">
    <location>
        <begin position="1597"/>
        <end position="1606"/>
    </location>
</feature>
<dbReference type="Pfam" id="PF01369">
    <property type="entry name" value="Sec7"/>
    <property type="match status" value="1"/>
</dbReference>
<protein>
    <recommendedName>
        <fullName evidence="3">SEC7 domain-containing protein</fullName>
    </recommendedName>
</protein>
<evidence type="ECO:0000259" key="3">
    <source>
        <dbReference type="PROSITE" id="PS50190"/>
    </source>
</evidence>
<dbReference type="InterPro" id="IPR056604">
    <property type="entry name" value="GBF1-like_TPR"/>
</dbReference>
<dbReference type="PROSITE" id="PS50190">
    <property type="entry name" value="SEC7"/>
    <property type="match status" value="1"/>
</dbReference>
<dbReference type="InterPro" id="IPR035999">
    <property type="entry name" value="Sec7_dom_sf"/>
</dbReference>
<proteinExistence type="predicted"/>
<dbReference type="CDD" id="cd00171">
    <property type="entry name" value="Sec7"/>
    <property type="match status" value="1"/>
</dbReference>
<feature type="signal peptide" evidence="2">
    <location>
        <begin position="1"/>
        <end position="24"/>
    </location>
</feature>
<gene>
    <name evidence="4" type="ORF">CI109_102366</name>
</gene>
<dbReference type="GO" id="GO:0005794">
    <property type="term" value="C:Golgi apparatus"/>
    <property type="evidence" value="ECO:0007669"/>
    <property type="project" value="UniProtKB-ARBA"/>
</dbReference>
<dbReference type="InterPro" id="IPR023394">
    <property type="entry name" value="Sec7_C_sf"/>
</dbReference>
<dbReference type="Gene3D" id="1.10.1000.11">
    <property type="entry name" value="Arf Nucleotide-binding Site Opener,domain 2"/>
    <property type="match status" value="1"/>
</dbReference>
<feature type="region of interest" description="Disordered" evidence="1">
    <location>
        <begin position="66"/>
        <end position="117"/>
    </location>
</feature>
<dbReference type="Pfam" id="PF23325">
    <property type="entry name" value="TPR_28"/>
    <property type="match status" value="1"/>
</dbReference>
<accession>A0AAJ8MWR2</accession>
<feature type="compositionally biased region" description="Low complexity" evidence="1">
    <location>
        <begin position="73"/>
        <end position="104"/>
    </location>
</feature>
<feature type="region of interest" description="Disordered" evidence="1">
    <location>
        <begin position="1592"/>
        <end position="1617"/>
    </location>
</feature>
<feature type="chain" id="PRO_5042493263" description="SEC7 domain-containing protein" evidence="2">
    <location>
        <begin position="25"/>
        <end position="1617"/>
    </location>
</feature>
<dbReference type="GO" id="GO:0016192">
    <property type="term" value="P:vesicle-mediated transport"/>
    <property type="evidence" value="ECO:0007669"/>
    <property type="project" value="UniProtKB-ARBA"/>
</dbReference>
<dbReference type="Proteomes" id="UP000322225">
    <property type="component" value="Chromosome 4"/>
</dbReference>
<dbReference type="InterPro" id="IPR032691">
    <property type="entry name" value="Mon2/Sec7/BIG1-like_HUS"/>
</dbReference>
<dbReference type="SUPFAM" id="SSF48371">
    <property type="entry name" value="ARM repeat"/>
    <property type="match status" value="1"/>
</dbReference>
<name>A0AAJ8MWR2_9TREE</name>
<evidence type="ECO:0000313" key="4">
    <source>
        <dbReference type="EMBL" id="WWD17921.1"/>
    </source>
</evidence>
<keyword evidence="5" id="KW-1185">Reference proteome</keyword>
<dbReference type="InterPro" id="IPR000904">
    <property type="entry name" value="Sec7_dom"/>
</dbReference>
<dbReference type="GO" id="GO:0032012">
    <property type="term" value="P:regulation of ARF protein signal transduction"/>
    <property type="evidence" value="ECO:0007669"/>
    <property type="project" value="InterPro"/>
</dbReference>
<dbReference type="PANTHER" id="PTHR10663">
    <property type="entry name" value="GUANYL-NUCLEOTIDE EXCHANGE FACTOR"/>
    <property type="match status" value="1"/>
</dbReference>
<sequence length="1617" mass="176524">MARTRLILDSSVLLALLDVAPTLTSSLLLAEQLTNFHTMSSITTSTDLPPITLLLQEVQTITSSMRRNQRWASTSSSSYSSSSTSGLPTSLRSGKNQQRGLARAGSKRGGRGSGESMEEGDLMIGFIELRRILSGVKDITSIAPLDLCGPFIALIRSPLTSGPITSLALTSLHSIILSVLPLYLTPPPTSIVPSTPLQLALAHITSALSQCRFPSSSPQQDELVLLRLLRVLEALVAPLPMPRSSSSQAVGLGCLLDHMGDESVCELLEVGLGMLARARLGEGVRNTAQSCVQGIVRASFRRLRSLSVDDVEKLMSASKELEKTEEKTEEAEKVAEQEPVTNGPVQEKDHEAKEIEPVASASAQPAPVTPMFTPYGLPTILELLRVLIALLNPSDQAHTDSMRLSALAILNSALEVGGTSLGNWPELKEGVRDEGCRYLFQLTRADSPALLAQSLRATSTLFSTLLPHLKLQLELFLSYLIDRLTPPNPPPFAPYLQLRQDPASRPGTPSLGGPKADGRSTPVNGEPSNSTNETNSVASTPRPLSNLPPVPNETKELMLDTLTQIALRPSFMVDCWVNFDCSTESEDLFERLVTFLTRGVYPSGPPKTDGSSNLFEGLDNAQLLSLEILLNFVSSMADRLEEGDEPWPSTGPTPDDLQHAKSRKGILLAGATLFNNKPKKGIAFLEEQGIIVPDPNGPGTDEEKRDLAIAKFLRHSSRLDKKLLGEFISRPDQVGLLKAFIGLFDFKGKSIADAMRELLETFRLPGESHPISRITENFAEHFFSFKPAEVADQDAVYVLAYSVIMLNTDQHNPQNRKRMTIEDYKKNLRGVNGGKDFDPEYLAAIHESIRKREIILPEEHAGQHGFEFAWKLMMQRSRTAGQMVICNTATFDEPMFRLAWQPVISAVAYAFTMSASDEHVIQKAITGFRQCASLAGHFKLPEVFDTIVLSLSSATGLLDDTEDGYQMANFPVVEKDNQSVTVSPLSIRFGHSYRSQLATVVLFTIANGNGSAIRDGWLQIFEMFQTLFLHSLLPAPMLQMEDFLAGTTTIPMKIAAPAAAPDRRPEGGLLSTLSSYLLSPYGTSTEALVVEATEEEVENTLVAVDCLSSCKLEELYAEILNLDVEALIPALQAIRSLAEARTTGKLHARTEARGETGSPVLAPRFEGQLPYDPACVFHLEMMISLASRSKQNISETWPVIFEYISALLSSAQSYSVLLIERAVVGLLRLCLIVSETPELRDQLYIALDVLRSLPSSVLNAVSEQLMAGVARILEKDTTVIKNQTEWNLVIALFRATVAHPEASKVTLAIVQKMATSSNGADRPELTPDNYAGVVALLDEFATTAGAAAAGRQQQYRRSSLGPQASLGPTVERGLTALDSLYELRNVIPGLMSTSGLGEHDAFNAFWLPPLLVIGKQCVNGCREIRQRAMAYLQRLLLSPQLLSGDESTLPTIFDRVLFPVLEELLKPQVYERDPHGMADTRLRAATLLCKIFLQYVVRLVESGTAVEGLFVRVLDKLERFMRGERDLLNEAGESLKNVVLVMHSSNLLLPPPATGSGLDDTRTADQKDLWAKSADRIERVLPGFLIEAIPPPKATPAVSQTPQVPAQEQVPEGPLGE</sequence>